<reference evidence="1" key="1">
    <citation type="submission" date="2024-09" db="EMBL/GenBank/DDBJ databases">
        <title>Black Yeasts Isolated from many extreme environments.</title>
        <authorList>
            <person name="Coleine C."/>
            <person name="Stajich J.E."/>
            <person name="Selbmann L."/>
        </authorList>
    </citation>
    <scope>NUCLEOTIDE SEQUENCE</scope>
    <source>
        <strain evidence="1">CCFEE 5737</strain>
    </source>
</reference>
<sequence>VKEVCGFDSRLSWSEDAFRVWRDSPRGQRALNSFDNGSESGPKVNGVNGTTTTASAPRTTNGAASAGSGTALLQQEAESGDEVVDEDDDPPNKMCTKRRCERHKAWAKLVLHDVRFEESKVMEQMRGLETEEREIRERAMLRFRADRAVSGEEGEEDVEGRRRRREGWVEVVEA</sequence>
<evidence type="ECO:0000313" key="1">
    <source>
        <dbReference type="EMBL" id="KAK3044598.1"/>
    </source>
</evidence>
<keyword evidence="2" id="KW-1185">Reference proteome</keyword>
<gene>
    <name evidence="1" type="ORF">LTS18_000842</name>
</gene>
<organism evidence="1 2">
    <name type="scientific">Coniosporium uncinatum</name>
    <dbReference type="NCBI Taxonomy" id="93489"/>
    <lineage>
        <taxon>Eukaryota</taxon>
        <taxon>Fungi</taxon>
        <taxon>Dikarya</taxon>
        <taxon>Ascomycota</taxon>
        <taxon>Pezizomycotina</taxon>
        <taxon>Dothideomycetes</taxon>
        <taxon>Dothideomycetes incertae sedis</taxon>
        <taxon>Coniosporium</taxon>
    </lineage>
</organism>
<feature type="non-terminal residue" evidence="1">
    <location>
        <position position="1"/>
    </location>
</feature>
<comment type="caution">
    <text evidence="1">The sequence shown here is derived from an EMBL/GenBank/DDBJ whole genome shotgun (WGS) entry which is preliminary data.</text>
</comment>
<protein>
    <submittedName>
        <fullName evidence="1">Uncharacterized protein</fullName>
    </submittedName>
</protein>
<proteinExistence type="predicted"/>
<dbReference type="Proteomes" id="UP001186974">
    <property type="component" value="Unassembled WGS sequence"/>
</dbReference>
<accession>A0ACC3CTX2</accession>
<name>A0ACC3CTX2_9PEZI</name>
<evidence type="ECO:0000313" key="2">
    <source>
        <dbReference type="Proteomes" id="UP001186974"/>
    </source>
</evidence>
<dbReference type="EMBL" id="JAWDJW010011721">
    <property type="protein sequence ID" value="KAK3044598.1"/>
    <property type="molecule type" value="Genomic_DNA"/>
</dbReference>